<sequence length="195" mass="22291">EAEEAIRASKKDMHVDEKMDFNSDSEVDDIFNEILDTIVDWNIELKEKKRKNKEEKPAKIDENRSISHGGRRSTRQPSPLASSSCSFDNSPPMALQSPSVDINEQQNEHPTTGIDELTTPMNFQLQQYLSQPSAVLEQSQLAQQAVDTSLPNALIEQANSIYAHASHFLQEHQRMLHTHNNHIEQMHQRLLQLQL</sequence>
<evidence type="ECO:0000313" key="3">
    <source>
        <dbReference type="Proteomes" id="UP001432322"/>
    </source>
</evidence>
<dbReference type="AlphaFoldDB" id="A0AAV5X1I5"/>
<name>A0AAV5X1I5_9BILA</name>
<feature type="compositionally biased region" description="Basic and acidic residues" evidence="1">
    <location>
        <begin position="1"/>
        <end position="21"/>
    </location>
</feature>
<feature type="compositionally biased region" description="Polar residues" evidence="1">
    <location>
        <begin position="75"/>
        <end position="89"/>
    </location>
</feature>
<feature type="region of interest" description="Disordered" evidence="1">
    <location>
        <begin position="1"/>
        <end position="27"/>
    </location>
</feature>
<proteinExistence type="predicted"/>
<feature type="compositionally biased region" description="Basic and acidic residues" evidence="1">
    <location>
        <begin position="45"/>
        <end position="65"/>
    </location>
</feature>
<feature type="region of interest" description="Disordered" evidence="1">
    <location>
        <begin position="45"/>
        <end position="113"/>
    </location>
</feature>
<dbReference type="EMBL" id="BTSY01000007">
    <property type="protein sequence ID" value="GMT36929.1"/>
    <property type="molecule type" value="Genomic_DNA"/>
</dbReference>
<accession>A0AAV5X1I5</accession>
<evidence type="ECO:0000256" key="1">
    <source>
        <dbReference type="SAM" id="MobiDB-lite"/>
    </source>
</evidence>
<reference evidence="2" key="1">
    <citation type="submission" date="2023-10" db="EMBL/GenBank/DDBJ databases">
        <title>Genome assembly of Pristionchus species.</title>
        <authorList>
            <person name="Yoshida K."/>
            <person name="Sommer R.J."/>
        </authorList>
    </citation>
    <scope>NUCLEOTIDE SEQUENCE</scope>
    <source>
        <strain evidence="2">RS5133</strain>
    </source>
</reference>
<keyword evidence="3" id="KW-1185">Reference proteome</keyword>
<gene>
    <name evidence="2" type="ORF">PFISCL1PPCAC_28226</name>
</gene>
<feature type="non-terminal residue" evidence="2">
    <location>
        <position position="1"/>
    </location>
</feature>
<protein>
    <submittedName>
        <fullName evidence="2">Uncharacterized protein</fullName>
    </submittedName>
</protein>
<dbReference type="Proteomes" id="UP001432322">
    <property type="component" value="Unassembled WGS sequence"/>
</dbReference>
<feature type="compositionally biased region" description="Polar residues" evidence="1">
    <location>
        <begin position="96"/>
        <end position="110"/>
    </location>
</feature>
<comment type="caution">
    <text evidence="2">The sequence shown here is derived from an EMBL/GenBank/DDBJ whole genome shotgun (WGS) entry which is preliminary data.</text>
</comment>
<evidence type="ECO:0000313" key="2">
    <source>
        <dbReference type="EMBL" id="GMT36929.1"/>
    </source>
</evidence>
<organism evidence="2 3">
    <name type="scientific">Pristionchus fissidentatus</name>
    <dbReference type="NCBI Taxonomy" id="1538716"/>
    <lineage>
        <taxon>Eukaryota</taxon>
        <taxon>Metazoa</taxon>
        <taxon>Ecdysozoa</taxon>
        <taxon>Nematoda</taxon>
        <taxon>Chromadorea</taxon>
        <taxon>Rhabditida</taxon>
        <taxon>Rhabditina</taxon>
        <taxon>Diplogasteromorpha</taxon>
        <taxon>Diplogasteroidea</taxon>
        <taxon>Neodiplogasteridae</taxon>
        <taxon>Pristionchus</taxon>
    </lineage>
</organism>
<feature type="non-terminal residue" evidence="2">
    <location>
        <position position="195"/>
    </location>
</feature>